<dbReference type="SUPFAM" id="SSF49303">
    <property type="entry name" value="beta-Galactosidase/glucuronidase domain"/>
    <property type="match status" value="1"/>
</dbReference>
<feature type="domain" description="Glycoside hydrolase family 2 immunoglobulin-like beta-sandwich" evidence="6">
    <location>
        <begin position="224"/>
        <end position="323"/>
    </location>
</feature>
<evidence type="ECO:0000313" key="10">
    <source>
        <dbReference type="EMBL" id="QJE01928.1"/>
    </source>
</evidence>
<feature type="domain" description="Glycoside hydrolase family 2" evidence="8">
    <location>
        <begin position="717"/>
        <end position="809"/>
    </location>
</feature>
<keyword evidence="5" id="KW-0732">Signal</keyword>
<dbReference type="Pfam" id="PF18565">
    <property type="entry name" value="Glyco_hydro2_C5"/>
    <property type="match status" value="1"/>
</dbReference>
<dbReference type="KEGG" id="mfy:HH212_19450"/>
<dbReference type="PANTHER" id="PTHR42732">
    <property type="entry name" value="BETA-GALACTOSIDASE"/>
    <property type="match status" value="1"/>
</dbReference>
<dbReference type="Gene3D" id="3.20.20.80">
    <property type="entry name" value="Glycosidases"/>
    <property type="match status" value="1"/>
</dbReference>
<dbReference type="InterPro" id="IPR013783">
    <property type="entry name" value="Ig-like_fold"/>
</dbReference>
<evidence type="ECO:0000256" key="2">
    <source>
        <dbReference type="ARBA" id="ARBA00022801"/>
    </source>
</evidence>
<protein>
    <submittedName>
        <fullName evidence="10">Glycoside hydrolase family 2 protein</fullName>
    </submittedName>
</protein>
<dbReference type="SUPFAM" id="SSF51445">
    <property type="entry name" value="(Trans)glycosidases"/>
    <property type="match status" value="1"/>
</dbReference>
<dbReference type="InterPro" id="IPR054593">
    <property type="entry name" value="Beta-mannosidase-like_N2"/>
</dbReference>
<sequence length="999" mass="109024">MKLRLVPLPRLSAVLSTGLPAIFLAGAALAALPAHAGRALYDFNPGWKLMVGDPPDAARAGFDDGAWKAVTLPRAWNEDDAFAKDIADHSTGVAWYRKHFALPGREPGQKVFLEFEGARQAAEVYVNGKRVGLHENGINAFGFEISGALVEGDNVVAVRTDNRWDYREQATGQRYQWADKNFNANYGGLPKNVRLHVTDPLHQTLPLYASLGTVGVYVYARDFDVRGKSATVWAESEVRNDSAQARTFAYEVELRDKDGKAVARFAAPAQTLAAGATAVVKAGAPVQGLEFWSWGYGYLYDVVTTLRVDGRAVDSVSTRTGFRKTAFGNGTIALNDRVIQVHGYAQRTSNEWPALGMSVPAWLSDYGNGVALEGNANLFRWMHIAPWKQEVESFDRIGLMQAMPAGDSEADVTGRRWEQRIEAMRDAIVYNRNSPSIVFYESGNKGVSAAHMREMKALRDRYDPYGGRAAGSREMLSSELQQVSEYGGEMLYVNKSARMPVWAMEYARDEAARKFWDDLTPPFHKDGDGPLYKNQSAAVYNRNADSFALEDVARWYDYWRERPGTGTRVSSGGVNIIFSDSNTHHRGAENFRRSGEVDAMRIPKDGYFAHQVMWDGWVDVEKPRAHIVGHWNYAPGTAKPVHVISSADSVRLTLNGREVGKARQSQRFLFTFDAVPWREGELKAVGYDRAGRPVCEAVLATAGKPAALRLTRIAAPHALRADGADVALLQVEVVDARGRRNPVALDSVAFDLQGPAEWRGGIAQGPHNHILDRTLPVEGGVNRVLVRSTTQAGRIVVRARAHGLAPAELAFESAPVAVSGGLARPAPPPPLRLDRGPTPATPSFAVSRVAVPVAGVEAASNAGEAGRSFDDDETTRWTSTPGQGAAITYRLARPARLSEVVLKLTGWRERSYPLVVSVDGEEVYRGATPKSLGYVTLPLKPRMGGAVRIALDTDAAAKQDGGEEFKLTEVANQANVDSGAQQAGKGTLSIVEAEFYEQP</sequence>
<dbReference type="InterPro" id="IPR036156">
    <property type="entry name" value="Beta-gal/glucu_dom_sf"/>
</dbReference>
<evidence type="ECO:0000313" key="11">
    <source>
        <dbReference type="Proteomes" id="UP000502415"/>
    </source>
</evidence>
<dbReference type="SUPFAM" id="SSF49785">
    <property type="entry name" value="Galactose-binding domain-like"/>
    <property type="match status" value="2"/>
</dbReference>
<dbReference type="Pfam" id="PF22666">
    <property type="entry name" value="Glyco_hydro_2_N2"/>
    <property type="match status" value="1"/>
</dbReference>
<dbReference type="Gene3D" id="2.60.120.260">
    <property type="entry name" value="Galactose-binding domain-like"/>
    <property type="match status" value="2"/>
</dbReference>
<dbReference type="InterPro" id="IPR032311">
    <property type="entry name" value="DUF4982"/>
</dbReference>
<dbReference type="EMBL" id="CP051685">
    <property type="protein sequence ID" value="QJE01928.1"/>
    <property type="molecule type" value="Genomic_DNA"/>
</dbReference>
<proteinExistence type="inferred from homology"/>
<dbReference type="Proteomes" id="UP000502415">
    <property type="component" value="Chromosome"/>
</dbReference>
<feature type="domain" description="Beta-mannosidase-like galactose-binding" evidence="9">
    <location>
        <begin position="94"/>
        <end position="178"/>
    </location>
</feature>
<feature type="region of interest" description="Disordered" evidence="4">
    <location>
        <begin position="862"/>
        <end position="881"/>
    </location>
</feature>
<dbReference type="Gene3D" id="2.60.40.10">
    <property type="entry name" value="Immunoglobulins"/>
    <property type="match status" value="3"/>
</dbReference>
<dbReference type="GO" id="GO:0004553">
    <property type="term" value="F:hydrolase activity, hydrolyzing O-glycosyl compounds"/>
    <property type="evidence" value="ECO:0007669"/>
    <property type="project" value="InterPro"/>
</dbReference>
<gene>
    <name evidence="10" type="ORF">HH212_19450</name>
</gene>
<evidence type="ECO:0000259" key="6">
    <source>
        <dbReference type="Pfam" id="PF00703"/>
    </source>
</evidence>
<evidence type="ECO:0000259" key="8">
    <source>
        <dbReference type="Pfam" id="PF18565"/>
    </source>
</evidence>
<accession>A0A7Z2VYT6</accession>
<reference evidence="10 11" key="1">
    <citation type="submission" date="2020-04" db="EMBL/GenBank/DDBJ databases">
        <title>Genome sequencing of novel species.</title>
        <authorList>
            <person name="Heo J."/>
            <person name="Kim S.-J."/>
            <person name="Kim J.-S."/>
            <person name="Hong S.-B."/>
            <person name="Kwon S.-W."/>
        </authorList>
    </citation>
    <scope>NUCLEOTIDE SEQUENCE [LARGE SCALE GENOMIC DNA]</scope>
    <source>
        <strain evidence="10 11">GN2-R2</strain>
    </source>
</reference>
<evidence type="ECO:0000256" key="4">
    <source>
        <dbReference type="SAM" id="MobiDB-lite"/>
    </source>
</evidence>
<keyword evidence="2 10" id="KW-0378">Hydrolase</keyword>
<evidence type="ECO:0000259" key="9">
    <source>
        <dbReference type="Pfam" id="PF22666"/>
    </source>
</evidence>
<comment type="similarity">
    <text evidence="1">Belongs to the glycosyl hydrolase 2 family.</text>
</comment>
<dbReference type="AlphaFoldDB" id="A0A7Z2VYT6"/>
<evidence type="ECO:0000259" key="7">
    <source>
        <dbReference type="Pfam" id="PF16355"/>
    </source>
</evidence>
<keyword evidence="3" id="KW-0326">Glycosidase</keyword>
<keyword evidence="11" id="KW-1185">Reference proteome</keyword>
<name>A0A7Z2VYT6_9BURK</name>
<dbReference type="InterPro" id="IPR017853">
    <property type="entry name" value="GH"/>
</dbReference>
<dbReference type="Pfam" id="PF00703">
    <property type="entry name" value="Glyco_hydro_2"/>
    <property type="match status" value="1"/>
</dbReference>
<dbReference type="InterPro" id="IPR006102">
    <property type="entry name" value="Ig-like_GH2"/>
</dbReference>
<dbReference type="GO" id="GO:0005975">
    <property type="term" value="P:carbohydrate metabolic process"/>
    <property type="evidence" value="ECO:0007669"/>
    <property type="project" value="InterPro"/>
</dbReference>
<feature type="chain" id="PRO_5031436035" evidence="5">
    <location>
        <begin position="31"/>
        <end position="999"/>
    </location>
</feature>
<dbReference type="InterPro" id="IPR051913">
    <property type="entry name" value="GH2_Domain-Containing"/>
</dbReference>
<dbReference type="InterPro" id="IPR040605">
    <property type="entry name" value="Glyco_hydro2_dom5"/>
</dbReference>
<feature type="signal peptide" evidence="5">
    <location>
        <begin position="1"/>
        <end position="30"/>
    </location>
</feature>
<dbReference type="InterPro" id="IPR008979">
    <property type="entry name" value="Galactose-bd-like_sf"/>
</dbReference>
<evidence type="ECO:0000256" key="3">
    <source>
        <dbReference type="ARBA" id="ARBA00023295"/>
    </source>
</evidence>
<feature type="domain" description="DUF4982" evidence="7">
    <location>
        <begin position="636"/>
        <end position="695"/>
    </location>
</feature>
<evidence type="ECO:0000256" key="1">
    <source>
        <dbReference type="ARBA" id="ARBA00007401"/>
    </source>
</evidence>
<dbReference type="PANTHER" id="PTHR42732:SF1">
    <property type="entry name" value="BETA-MANNOSIDASE"/>
    <property type="match status" value="1"/>
</dbReference>
<dbReference type="RefSeq" id="WP_170204015.1">
    <property type="nucleotide sequence ID" value="NZ_CP051685.1"/>
</dbReference>
<evidence type="ECO:0000256" key="5">
    <source>
        <dbReference type="SAM" id="SignalP"/>
    </source>
</evidence>
<organism evidence="10 11">
    <name type="scientific">Massilia forsythiae</name>
    <dbReference type="NCBI Taxonomy" id="2728020"/>
    <lineage>
        <taxon>Bacteria</taxon>
        <taxon>Pseudomonadati</taxon>
        <taxon>Pseudomonadota</taxon>
        <taxon>Betaproteobacteria</taxon>
        <taxon>Burkholderiales</taxon>
        <taxon>Oxalobacteraceae</taxon>
        <taxon>Telluria group</taxon>
        <taxon>Massilia</taxon>
    </lineage>
</organism>
<dbReference type="Pfam" id="PF16355">
    <property type="entry name" value="DUF4982"/>
    <property type="match status" value="1"/>
</dbReference>